<dbReference type="CDD" id="cd19481">
    <property type="entry name" value="RecA-like_protease"/>
    <property type="match status" value="1"/>
</dbReference>
<dbReference type="SUPFAM" id="SSF52540">
    <property type="entry name" value="P-loop containing nucleoside triphosphate hydrolases"/>
    <property type="match status" value="1"/>
</dbReference>
<gene>
    <name evidence="5" type="ORF">FK531_14325</name>
</gene>
<keyword evidence="6" id="KW-1185">Reference proteome</keyword>
<dbReference type="Gene3D" id="3.40.50.300">
    <property type="entry name" value="P-loop containing nucleotide triphosphate hydrolases"/>
    <property type="match status" value="1"/>
</dbReference>
<dbReference type="AlphaFoldDB" id="A0A541B7K4"/>
<sequence length="644" mass="70639">MTAAPKWLDAVREVARARVDQTRAPWMRRGRANTVHDSIDDILEPTPADSDEVNAAVDRVANTVSASSRWQRLVEICELPRRDIQWMALLTACEVDPRMTRVLAYLDDASMPVEPSPAAAAQFWGWPPGDQPGPASGVYRWRLATALDPDPWRSSTAWAVDADVAAYLCARDDWAGYRPGLRQPDPNSGECLYPNLLDEMAAAVSPILDRGTAACEVELVGEPGSGRRTLLTQLTRAIGLTPLVVPADLGVRALRTARLRGDVPVWVVDSPDTPVVPDTRPGALSAVAREAPSGATPDGVVRLSWRVPRLDRAARDRLWSTCTAHTPPPAALEDWDLSPADVALAAAATPAGPHVAASVIRRRRRAVSLTTMTPLECPYDWSDLIVADQIDAALHALDNQVRLTREVLDDWEFRRLCPTTSGVTALFGGPSGTGKTMAAQVLAASLDLDLYRVDLAEVVNKYVGETEKRLAQLFDECERTNVMVLFDEADALFGQRTRVRDAHDRFANIEIDYLLQRMDTFRGIAILATNRKGDLDPAFLRRIQVIVDFVPPAEPQRRRLWELALPSHTSAGAPLTRQVDHQWLARELELTGAQIKSIALAAAFAARQRGELIDAALLLEATRRELAKHGEILRVTDPTPAGLP</sequence>
<proteinExistence type="inferred from homology"/>
<protein>
    <submittedName>
        <fullName evidence="5">AAA family ATPase</fullName>
    </submittedName>
</protein>
<comment type="caution">
    <text evidence="5">The sequence shown here is derived from an EMBL/GenBank/DDBJ whole genome shotgun (WGS) entry which is preliminary data.</text>
</comment>
<evidence type="ECO:0000256" key="1">
    <source>
        <dbReference type="ARBA" id="ARBA00006914"/>
    </source>
</evidence>
<organism evidence="5 6">
    <name type="scientific">Rhodococcus spelaei</name>
    <dbReference type="NCBI Taxonomy" id="2546320"/>
    <lineage>
        <taxon>Bacteria</taxon>
        <taxon>Bacillati</taxon>
        <taxon>Actinomycetota</taxon>
        <taxon>Actinomycetes</taxon>
        <taxon>Mycobacteriales</taxon>
        <taxon>Nocardiaceae</taxon>
        <taxon>Rhodococcus</taxon>
    </lineage>
</organism>
<dbReference type="InterPro" id="IPR050221">
    <property type="entry name" value="26S_Proteasome_ATPase"/>
</dbReference>
<evidence type="ECO:0000256" key="2">
    <source>
        <dbReference type="ARBA" id="ARBA00022741"/>
    </source>
</evidence>
<dbReference type="GO" id="GO:0016887">
    <property type="term" value="F:ATP hydrolysis activity"/>
    <property type="evidence" value="ECO:0007669"/>
    <property type="project" value="InterPro"/>
</dbReference>
<dbReference type="Pfam" id="PF00004">
    <property type="entry name" value="AAA"/>
    <property type="match status" value="1"/>
</dbReference>
<dbReference type="InterPro" id="IPR003959">
    <property type="entry name" value="ATPase_AAA_core"/>
</dbReference>
<evidence type="ECO:0000313" key="5">
    <source>
        <dbReference type="EMBL" id="TQF68280.1"/>
    </source>
</evidence>
<reference evidence="5 6" key="1">
    <citation type="submission" date="2019-06" db="EMBL/GenBank/DDBJ databases">
        <title>Rhodococcus spaelei sp. nov., isolated from a cave.</title>
        <authorList>
            <person name="Lee S.D."/>
        </authorList>
    </citation>
    <scope>NUCLEOTIDE SEQUENCE [LARGE SCALE GENOMIC DNA]</scope>
    <source>
        <strain evidence="5 6">C9-5</strain>
    </source>
</reference>
<evidence type="ECO:0000313" key="6">
    <source>
        <dbReference type="Proteomes" id="UP000316256"/>
    </source>
</evidence>
<feature type="domain" description="AAA+ ATPase" evidence="4">
    <location>
        <begin position="421"/>
        <end position="553"/>
    </location>
</feature>
<dbReference type="InterPro" id="IPR027417">
    <property type="entry name" value="P-loop_NTPase"/>
</dbReference>
<dbReference type="RefSeq" id="WP_142100440.1">
    <property type="nucleotide sequence ID" value="NZ_VIGH01000006.1"/>
</dbReference>
<dbReference type="Proteomes" id="UP000316256">
    <property type="component" value="Unassembled WGS sequence"/>
</dbReference>
<accession>A0A541B7K4</accession>
<dbReference type="SMART" id="SM00382">
    <property type="entry name" value="AAA"/>
    <property type="match status" value="1"/>
</dbReference>
<keyword evidence="2" id="KW-0547">Nucleotide-binding</keyword>
<dbReference type="EMBL" id="VIGH01000006">
    <property type="protein sequence ID" value="TQF68280.1"/>
    <property type="molecule type" value="Genomic_DNA"/>
</dbReference>
<dbReference type="OrthoDB" id="9802352at2"/>
<name>A0A541B7K4_9NOCA</name>
<dbReference type="GO" id="GO:0005524">
    <property type="term" value="F:ATP binding"/>
    <property type="evidence" value="ECO:0007669"/>
    <property type="project" value="UniProtKB-KW"/>
</dbReference>
<dbReference type="PANTHER" id="PTHR23073">
    <property type="entry name" value="26S PROTEASOME REGULATORY SUBUNIT"/>
    <property type="match status" value="1"/>
</dbReference>
<evidence type="ECO:0000259" key="4">
    <source>
        <dbReference type="SMART" id="SM00382"/>
    </source>
</evidence>
<dbReference type="InterPro" id="IPR003593">
    <property type="entry name" value="AAA+_ATPase"/>
</dbReference>
<comment type="similarity">
    <text evidence="1">Belongs to the AAA ATPase family.</text>
</comment>
<evidence type="ECO:0000256" key="3">
    <source>
        <dbReference type="ARBA" id="ARBA00022840"/>
    </source>
</evidence>
<keyword evidence="3" id="KW-0067">ATP-binding</keyword>